<feature type="compositionally biased region" description="Polar residues" evidence="7">
    <location>
        <begin position="117"/>
        <end position="126"/>
    </location>
</feature>
<protein>
    <submittedName>
        <fullName evidence="9">LAME_0A01310g1_1</fullName>
    </submittedName>
</protein>
<dbReference type="SMART" id="SM00727">
    <property type="entry name" value="STI1"/>
    <property type="match status" value="2"/>
</dbReference>
<feature type="domain" description="STI1" evidence="8">
    <location>
        <begin position="543"/>
        <end position="582"/>
    </location>
</feature>
<dbReference type="Pfam" id="PF17830">
    <property type="entry name" value="STI1-HOP_DP"/>
    <property type="match status" value="2"/>
</dbReference>
<dbReference type="SUPFAM" id="SSF48452">
    <property type="entry name" value="TPR-like"/>
    <property type="match status" value="3"/>
</dbReference>
<evidence type="ECO:0000313" key="10">
    <source>
        <dbReference type="Proteomes" id="UP000191144"/>
    </source>
</evidence>
<feature type="region of interest" description="Disordered" evidence="7">
    <location>
        <begin position="195"/>
        <end position="269"/>
    </location>
</feature>
<comment type="subcellular location">
    <subcellularLocation>
        <location evidence="1">Cytoplasm</location>
    </subcellularLocation>
</comment>
<evidence type="ECO:0000256" key="2">
    <source>
        <dbReference type="ARBA" id="ARBA00022490"/>
    </source>
</evidence>
<reference evidence="10" key="1">
    <citation type="submission" date="2016-03" db="EMBL/GenBank/DDBJ databases">
        <authorList>
            <person name="Devillers Hugo."/>
        </authorList>
    </citation>
    <scope>NUCLEOTIDE SEQUENCE [LARGE SCALE GENOMIC DNA]</scope>
</reference>
<dbReference type="PROSITE" id="PS50005">
    <property type="entry name" value="TPR"/>
    <property type="match status" value="3"/>
</dbReference>
<feature type="domain" description="STI1" evidence="8">
    <location>
        <begin position="136"/>
        <end position="175"/>
    </location>
</feature>
<keyword evidence="4 6" id="KW-0802">TPR repeat</keyword>
<evidence type="ECO:0000256" key="1">
    <source>
        <dbReference type="ARBA" id="ARBA00004496"/>
    </source>
</evidence>
<dbReference type="OrthoDB" id="2423701at2759"/>
<proteinExistence type="predicted"/>
<dbReference type="InterPro" id="IPR006636">
    <property type="entry name" value="STI1_HS-bd"/>
</dbReference>
<dbReference type="Pfam" id="PF25575">
    <property type="entry name" value="TPR_BSK1_C"/>
    <property type="match status" value="1"/>
</dbReference>
<name>A0A1G4IM53_9SACH</name>
<dbReference type="Gene3D" id="1.25.40.10">
    <property type="entry name" value="Tetratricopeptide repeat domain"/>
    <property type="match status" value="3"/>
</dbReference>
<evidence type="ECO:0000256" key="4">
    <source>
        <dbReference type="ARBA" id="ARBA00022803"/>
    </source>
</evidence>
<dbReference type="GO" id="GO:0051879">
    <property type="term" value="F:Hsp90 protein binding"/>
    <property type="evidence" value="ECO:0007669"/>
    <property type="project" value="TreeGrafter"/>
</dbReference>
<keyword evidence="10" id="KW-1185">Reference proteome</keyword>
<dbReference type="Gene3D" id="1.10.260.100">
    <property type="match status" value="2"/>
</dbReference>
<dbReference type="Pfam" id="PF13181">
    <property type="entry name" value="TPR_8"/>
    <property type="match status" value="1"/>
</dbReference>
<feature type="repeat" description="TPR" evidence="6">
    <location>
        <begin position="342"/>
        <end position="375"/>
    </location>
</feature>
<dbReference type="FunFam" id="1.25.40.10:FF:000020">
    <property type="entry name" value="Stress-induced phosphoprotein 1"/>
    <property type="match status" value="1"/>
</dbReference>
<evidence type="ECO:0000256" key="7">
    <source>
        <dbReference type="SAM" id="MobiDB-lite"/>
    </source>
</evidence>
<accession>A0A1G4IM53</accession>
<evidence type="ECO:0000256" key="6">
    <source>
        <dbReference type="PROSITE-ProRule" id="PRU00339"/>
    </source>
</evidence>
<dbReference type="Pfam" id="PF13432">
    <property type="entry name" value="TPR_16"/>
    <property type="match status" value="1"/>
</dbReference>
<dbReference type="InterPro" id="IPR041243">
    <property type="entry name" value="STI1/HOP_DP"/>
</dbReference>
<dbReference type="InterPro" id="IPR011990">
    <property type="entry name" value="TPR-like_helical_dom_sf"/>
</dbReference>
<dbReference type="FunFam" id="1.10.260.100:FF:000004">
    <property type="entry name" value="Putative stress-induced-phosphoprotein 1"/>
    <property type="match status" value="1"/>
</dbReference>
<dbReference type="AlphaFoldDB" id="A0A1G4IM53"/>
<dbReference type="InterPro" id="IPR019734">
    <property type="entry name" value="TPR_rpt"/>
</dbReference>
<gene>
    <name evidence="9" type="ORF">LAME_0A01310G</name>
</gene>
<dbReference type="EMBL" id="LT598483">
    <property type="protein sequence ID" value="SCU77499.1"/>
    <property type="molecule type" value="Genomic_DNA"/>
</dbReference>
<dbReference type="InterPro" id="IPR058209">
    <property type="entry name" value="TPR_BSK1_C"/>
</dbReference>
<dbReference type="FunFam" id="1.10.260.100:FF:000002">
    <property type="entry name" value="Stress-induced-phosphoprotein 1 (Hsp70/Hsp90-organizing)"/>
    <property type="match status" value="1"/>
</dbReference>
<evidence type="ECO:0000256" key="3">
    <source>
        <dbReference type="ARBA" id="ARBA00022737"/>
    </source>
</evidence>
<evidence type="ECO:0000259" key="8">
    <source>
        <dbReference type="SMART" id="SM00727"/>
    </source>
</evidence>
<dbReference type="PANTHER" id="PTHR22904">
    <property type="entry name" value="TPR REPEAT CONTAINING PROTEIN"/>
    <property type="match status" value="1"/>
</dbReference>
<organism evidence="9 10">
    <name type="scientific">Lachancea meyersii CBS 8951</name>
    <dbReference type="NCBI Taxonomy" id="1266667"/>
    <lineage>
        <taxon>Eukaryota</taxon>
        <taxon>Fungi</taxon>
        <taxon>Dikarya</taxon>
        <taxon>Ascomycota</taxon>
        <taxon>Saccharomycotina</taxon>
        <taxon>Saccharomycetes</taxon>
        <taxon>Saccharomycetales</taxon>
        <taxon>Saccharomycetaceae</taxon>
        <taxon>Lachancea</taxon>
    </lineage>
</organism>
<dbReference type="FunFam" id="1.25.40.10:FF:000027">
    <property type="entry name" value="stress-induced-phosphoprotein 1 isoform X1"/>
    <property type="match status" value="1"/>
</dbReference>
<feature type="compositionally biased region" description="Basic and acidic residues" evidence="7">
    <location>
        <begin position="204"/>
        <end position="227"/>
    </location>
</feature>
<feature type="compositionally biased region" description="Low complexity" evidence="7">
    <location>
        <begin position="238"/>
        <end position="252"/>
    </location>
</feature>
<keyword evidence="3" id="KW-0677">Repeat</keyword>
<keyword evidence="2" id="KW-0963">Cytoplasm</keyword>
<dbReference type="FunFam" id="1.25.40.10:FF:000010">
    <property type="entry name" value="Stress-induced phosphoprotein 1"/>
    <property type="match status" value="1"/>
</dbReference>
<sequence length="594" mass="66084">MSAEELKKQGNAAFVAKDFAKAVDLFSQAITSSETPNHVLYSNRSACYASLKRFGDALQDAKKCIEINPTWSKGYNRVGAAHSGLGNLDDAEKNYKKALELDSSNKAAQEGLEHVQKTQQSRQQQPDLGFGQLFNDPNMIEKLKQNPKTAELMKDPQLVAKVLQFKSNPQAMGTEFLQDPRMMTIMAALLGIDLSMGGENQPEEPAKKPEAPKPTEKSAEKHAEKASPAEAVKPQAPQPESTTSAPAAAPENEPMEVDEPEVDSKAAADAEKAEGNKFYKARQFDAAIEKYDKAWELHKDITYLNNRSAAEYEKGDYEQAIKTLTEAVEQGREMRADYKIIAKSFARIGNAYHKMGDLPKAIDNYQRSLTEHRTPDTLTKLRNCEKELKVRETEAYIDPEKAEEARLQGKDFFTKGDWPGAVNAYTEMIKRAPEDARGYSNRAAALAKLMSFPDAIKDCNSAISKDPNFIRAYIRKATAQIAVREFLGAMETLDVARSKDSELNKGANVREIDQLYVKASQQRFQPSDPNETPEQAYERALKDPEVAAIMQDPVMQSILSQAQQNPAALQEHMKNPDVFSKIQTLIAAGIIRTR</sequence>
<feature type="region of interest" description="Disordered" evidence="7">
    <location>
        <begin position="109"/>
        <end position="134"/>
    </location>
</feature>
<feature type="repeat" description="TPR" evidence="6">
    <location>
        <begin position="268"/>
        <end position="301"/>
    </location>
</feature>
<feature type="repeat" description="TPR" evidence="6">
    <location>
        <begin position="72"/>
        <end position="105"/>
    </location>
</feature>
<evidence type="ECO:0000256" key="5">
    <source>
        <dbReference type="ARBA" id="ARBA00064323"/>
    </source>
</evidence>
<dbReference type="SMART" id="SM00028">
    <property type="entry name" value="TPR"/>
    <property type="match status" value="8"/>
</dbReference>
<comment type="subunit">
    <text evidence="5">Part of a larger complex that includes HSP70, HSP90, and immunophilins.</text>
</comment>
<dbReference type="GO" id="GO:0005737">
    <property type="term" value="C:cytoplasm"/>
    <property type="evidence" value="ECO:0007669"/>
    <property type="project" value="UniProtKB-SubCell"/>
</dbReference>
<dbReference type="PANTHER" id="PTHR22904:SF523">
    <property type="entry name" value="STRESS-INDUCED-PHOSPHOPROTEIN 1"/>
    <property type="match status" value="1"/>
</dbReference>
<dbReference type="Proteomes" id="UP000191144">
    <property type="component" value="Chromosome A"/>
</dbReference>
<dbReference type="GO" id="GO:0042030">
    <property type="term" value="F:ATPase inhibitor activity"/>
    <property type="evidence" value="ECO:0007669"/>
    <property type="project" value="UniProtKB-ARBA"/>
</dbReference>
<evidence type="ECO:0000313" key="9">
    <source>
        <dbReference type="EMBL" id="SCU77499.1"/>
    </source>
</evidence>
<dbReference type="Pfam" id="PF13424">
    <property type="entry name" value="TPR_12"/>
    <property type="match status" value="1"/>
</dbReference>